<dbReference type="GeneID" id="24142512"/>
<dbReference type="AlphaFoldDB" id="A0A067CK34"/>
<reference evidence="1 2" key="1">
    <citation type="journal article" date="2013" name="PLoS Genet.">
        <title>Distinctive expansion of potential virulence genes in the genome of the oomycete fish pathogen Saprolegnia parasitica.</title>
        <authorList>
            <person name="Jiang R.H."/>
            <person name="de Bruijn I."/>
            <person name="Haas B.J."/>
            <person name="Belmonte R."/>
            <person name="Lobach L."/>
            <person name="Christie J."/>
            <person name="van den Ackerveken G."/>
            <person name="Bottin A."/>
            <person name="Bulone V."/>
            <person name="Diaz-Moreno S.M."/>
            <person name="Dumas B."/>
            <person name="Fan L."/>
            <person name="Gaulin E."/>
            <person name="Govers F."/>
            <person name="Grenville-Briggs L.J."/>
            <person name="Horner N.R."/>
            <person name="Levin J.Z."/>
            <person name="Mammella M."/>
            <person name="Meijer H.J."/>
            <person name="Morris P."/>
            <person name="Nusbaum C."/>
            <person name="Oome S."/>
            <person name="Phillips A.J."/>
            <person name="van Rooyen D."/>
            <person name="Rzeszutek E."/>
            <person name="Saraiva M."/>
            <person name="Secombes C.J."/>
            <person name="Seidl M.F."/>
            <person name="Snel B."/>
            <person name="Stassen J.H."/>
            <person name="Sykes S."/>
            <person name="Tripathy S."/>
            <person name="van den Berg H."/>
            <person name="Vega-Arreguin J.C."/>
            <person name="Wawra S."/>
            <person name="Young S.K."/>
            <person name="Zeng Q."/>
            <person name="Dieguez-Uribeondo J."/>
            <person name="Russ C."/>
            <person name="Tyler B.M."/>
            <person name="van West P."/>
        </authorList>
    </citation>
    <scope>NUCLEOTIDE SEQUENCE [LARGE SCALE GENOMIC DNA]</scope>
    <source>
        <strain evidence="1 2">CBS 223.65</strain>
    </source>
</reference>
<dbReference type="RefSeq" id="XP_012198358.1">
    <property type="nucleotide sequence ID" value="XM_012342968.1"/>
</dbReference>
<protein>
    <submittedName>
        <fullName evidence="1">Uncharacterized protein</fullName>
    </submittedName>
</protein>
<dbReference type="EMBL" id="KK583199">
    <property type="protein sequence ID" value="KDO31094.1"/>
    <property type="molecule type" value="Genomic_DNA"/>
</dbReference>
<name>A0A067CK34_SAPPC</name>
<evidence type="ECO:0000313" key="1">
    <source>
        <dbReference type="EMBL" id="KDO31094.1"/>
    </source>
</evidence>
<dbReference type="KEGG" id="spar:SPRG_22129"/>
<organism evidence="1 2">
    <name type="scientific">Saprolegnia parasitica (strain CBS 223.65)</name>
    <dbReference type="NCBI Taxonomy" id="695850"/>
    <lineage>
        <taxon>Eukaryota</taxon>
        <taxon>Sar</taxon>
        <taxon>Stramenopiles</taxon>
        <taxon>Oomycota</taxon>
        <taxon>Saprolegniomycetes</taxon>
        <taxon>Saprolegniales</taxon>
        <taxon>Saprolegniaceae</taxon>
        <taxon>Saprolegnia</taxon>
    </lineage>
</organism>
<sequence length="763" mass="82781">MKRSPDAELTDVQRFEAALALVKPRTLDRPRHSFYLSAPVDPMLVLPADSDEVACNGGSEGHACATQVPGDHVSIGNRAWIDALQGHVRKTIQTMFAPSGSFSLQLAYYAASLSGPQQPWAPTNRPPGTFGFLCVELPVVPAKTPARCSVWLCGATAGLSTRRPWLVYHLVLDDENGDENAAAVAALLALATRPSPQVHVLCKTITTQSGGLHPHDKAMLAALLATQAYDVLLVRLQWAKEADLPRVAEWTLPDGATLCDAVTHHPRYCKIDARLFGNGAKPTYGFVFWPKYHRAQIAHLSAIARSLAAASDETIDLFGQPSVDALLRPDDIVAVYAALGDAHRLDWIERFLTQLFQAPINGDAAFLEAVGQLISRDIAVFGWSNLEPILSQLLQRWVRASRYAHIANGCRLVASIAGVTTRPICAKVKAPGVSEWIVEAYTLLTEGAAAIGAEDNSMLVFDAIPRDILEMSFALDAYLARLPVTHRWFYGHLPNDIVLSIAAMRGPPTTFCHVLQRAEYSKVRALAPAVAMAYQQGHDALAAPWVPAVLDAYNRHDTSHDMCWLSVDVLAALLVVGVVGDRSLEVAGLMVGRLHLRVAPAVLLVLRDWPTLGTLDFIAQCSRLLLAVVTSGVDVVTEMPTTSHDPVHDYYANGPDGQSLGGVSVGVGLALDAFAYFAAFDTANLTAFVTAWVAAVVPRHVRTVLLKVTLRFSDRFPDLHRAFETLTTATLAALPLTSDDDRRQVQALVDAAQERPLKRQRVA</sequence>
<accession>A0A067CK34</accession>
<gene>
    <name evidence="1" type="ORF">SPRG_22129</name>
</gene>
<keyword evidence="2" id="KW-1185">Reference proteome</keyword>
<evidence type="ECO:0000313" key="2">
    <source>
        <dbReference type="Proteomes" id="UP000030745"/>
    </source>
</evidence>
<dbReference type="VEuPathDB" id="FungiDB:SPRG_22129"/>
<proteinExistence type="predicted"/>
<dbReference type="Proteomes" id="UP000030745">
    <property type="component" value="Unassembled WGS sequence"/>
</dbReference>